<evidence type="ECO:0000313" key="3">
    <source>
        <dbReference type="Proteomes" id="UP001519921"/>
    </source>
</evidence>
<dbReference type="EMBL" id="JAHXPT010000010">
    <property type="protein sequence ID" value="MBW6410942.1"/>
    <property type="molecule type" value="Genomic_DNA"/>
</dbReference>
<gene>
    <name evidence="2" type="primary">spoIIIAE</name>
    <name evidence="2" type="ORF">KYD98_12630</name>
</gene>
<keyword evidence="1" id="KW-0472">Membrane</keyword>
<evidence type="ECO:0000256" key="1">
    <source>
        <dbReference type="SAM" id="Phobius"/>
    </source>
</evidence>
<feature type="transmembrane region" description="Helical" evidence="1">
    <location>
        <begin position="158"/>
        <end position="182"/>
    </location>
</feature>
<keyword evidence="1" id="KW-0812">Transmembrane</keyword>
<feature type="transmembrane region" description="Helical" evidence="1">
    <location>
        <begin position="219"/>
        <end position="247"/>
    </location>
</feature>
<sequence>MNIIKRFTIVLLINVIIISIVSCVFFENNMAYGAEINNIRNTKNNTQINQSSVNEVNIDDLDSNTKGQINVLYDYINKMKTDVELMNNLDPVEYIKEYVKEGKGNISIKTISKAVITMLFREVKSVLKLVISIVTIVIICSLIKNLQSAFSNDSVSEIAFYACYALIIMILSKSFIISINVAREVITNISDFMAALLPVLITMIGVAGGMTQAATLDPIVFVGVIFIPRIYSNIIIPLILMGFVLEFANNLSNEHKITNLCKLLKQSILWMQGIIITVFIGILTIRGITSKTIDAVTLKTAKFAIDNFIPIVGKTFSDAIASVAGYSLIIKNAVSSIGLVIIVLILLYPVIKLILMTLIYKLAAALIEPISDSRITNSVAAAGTSMTLIISCVLSVSLMFFILIAIIASSGLFVVGG</sequence>
<dbReference type="Pfam" id="PF09546">
    <property type="entry name" value="Spore_III_AE"/>
    <property type="match status" value="1"/>
</dbReference>
<evidence type="ECO:0000313" key="2">
    <source>
        <dbReference type="EMBL" id="MBW6410942.1"/>
    </source>
</evidence>
<accession>A0ABS7AQI7</accession>
<dbReference type="NCBIfam" id="TIGR02829">
    <property type="entry name" value="spore_III_AE"/>
    <property type="match status" value="1"/>
</dbReference>
<reference evidence="2 3" key="1">
    <citation type="submission" date="2021-07" db="EMBL/GenBank/DDBJ databases">
        <title>Clostridium weizhouense sp. nov., an anaerobic bacterium isolated from activated sludge of Petroleum wastewater.</title>
        <authorList>
            <person name="Li Q."/>
        </authorList>
    </citation>
    <scope>NUCLEOTIDE SEQUENCE [LARGE SCALE GENOMIC DNA]</scope>
    <source>
        <strain evidence="2 3">YB-6</strain>
    </source>
</reference>
<feature type="transmembrane region" description="Helical" evidence="1">
    <location>
        <begin position="6"/>
        <end position="26"/>
    </location>
</feature>
<dbReference type="InterPro" id="IPR014194">
    <property type="entry name" value="Spore_III_AE"/>
</dbReference>
<organism evidence="2 3">
    <name type="scientific">Clostridium weizhouense</name>
    <dbReference type="NCBI Taxonomy" id="2859781"/>
    <lineage>
        <taxon>Bacteria</taxon>
        <taxon>Bacillati</taxon>
        <taxon>Bacillota</taxon>
        <taxon>Clostridia</taxon>
        <taxon>Eubacteriales</taxon>
        <taxon>Clostridiaceae</taxon>
        <taxon>Clostridium</taxon>
    </lineage>
</organism>
<protein>
    <submittedName>
        <fullName evidence="2">Stage III sporulation protein AE</fullName>
    </submittedName>
</protein>
<dbReference type="PROSITE" id="PS51257">
    <property type="entry name" value="PROKAR_LIPOPROTEIN"/>
    <property type="match status" value="1"/>
</dbReference>
<dbReference type="Proteomes" id="UP001519921">
    <property type="component" value="Unassembled WGS sequence"/>
</dbReference>
<feature type="transmembrane region" description="Helical" evidence="1">
    <location>
        <begin position="337"/>
        <end position="367"/>
    </location>
</feature>
<dbReference type="RefSeq" id="WP_219780408.1">
    <property type="nucleotide sequence ID" value="NZ_JAHXPT010000010.1"/>
</dbReference>
<keyword evidence="1" id="KW-1133">Transmembrane helix</keyword>
<name>A0ABS7AQI7_9CLOT</name>
<feature type="transmembrane region" description="Helical" evidence="1">
    <location>
        <begin position="268"/>
        <end position="288"/>
    </location>
</feature>
<keyword evidence="3" id="KW-1185">Reference proteome</keyword>
<feature type="transmembrane region" description="Helical" evidence="1">
    <location>
        <begin position="308"/>
        <end position="330"/>
    </location>
</feature>
<comment type="caution">
    <text evidence="2">The sequence shown here is derived from an EMBL/GenBank/DDBJ whole genome shotgun (WGS) entry which is preliminary data.</text>
</comment>
<feature type="transmembrane region" description="Helical" evidence="1">
    <location>
        <begin position="126"/>
        <end position="146"/>
    </location>
</feature>
<feature type="transmembrane region" description="Helical" evidence="1">
    <location>
        <begin position="194"/>
        <end position="213"/>
    </location>
</feature>
<proteinExistence type="predicted"/>
<feature type="transmembrane region" description="Helical" evidence="1">
    <location>
        <begin position="387"/>
        <end position="415"/>
    </location>
</feature>